<accession>A0ABN7SQR9</accession>
<evidence type="ECO:0000313" key="1">
    <source>
        <dbReference type="EMBL" id="CAG5105464.1"/>
    </source>
</evidence>
<gene>
    <name evidence="1" type="ORF">OKIOD_LOCUS10913</name>
</gene>
<keyword evidence="2" id="KW-1185">Reference proteome</keyword>
<dbReference type="EMBL" id="OU015566">
    <property type="protein sequence ID" value="CAG5105464.1"/>
    <property type="molecule type" value="Genomic_DNA"/>
</dbReference>
<evidence type="ECO:0000313" key="2">
    <source>
        <dbReference type="Proteomes" id="UP001158576"/>
    </source>
</evidence>
<proteinExistence type="predicted"/>
<organism evidence="1 2">
    <name type="scientific">Oikopleura dioica</name>
    <name type="common">Tunicate</name>
    <dbReference type="NCBI Taxonomy" id="34765"/>
    <lineage>
        <taxon>Eukaryota</taxon>
        <taxon>Metazoa</taxon>
        <taxon>Chordata</taxon>
        <taxon>Tunicata</taxon>
        <taxon>Appendicularia</taxon>
        <taxon>Copelata</taxon>
        <taxon>Oikopleuridae</taxon>
        <taxon>Oikopleura</taxon>
    </lineage>
</organism>
<name>A0ABN7SQR9_OIKDI</name>
<dbReference type="Proteomes" id="UP001158576">
    <property type="component" value="Chromosome 1"/>
</dbReference>
<sequence>MWNIFQQNDKGYEIISSTKDEEMHHQRGNPYQYEKFANGGLDSRPESSLFDFERAEDDPHLAELEAKREKEMPR</sequence>
<protein>
    <submittedName>
        <fullName evidence="1">Oidioi.mRNA.OKI2018_I69.chr1.g2148.t1.cds</fullName>
    </submittedName>
</protein>
<reference evidence="1 2" key="1">
    <citation type="submission" date="2021-04" db="EMBL/GenBank/DDBJ databases">
        <authorList>
            <person name="Bliznina A."/>
        </authorList>
    </citation>
    <scope>NUCLEOTIDE SEQUENCE [LARGE SCALE GENOMIC DNA]</scope>
</reference>